<organism evidence="10 11">
    <name type="scientific">Carnegiea gigantea</name>
    <dbReference type="NCBI Taxonomy" id="171969"/>
    <lineage>
        <taxon>Eukaryota</taxon>
        <taxon>Viridiplantae</taxon>
        <taxon>Streptophyta</taxon>
        <taxon>Embryophyta</taxon>
        <taxon>Tracheophyta</taxon>
        <taxon>Spermatophyta</taxon>
        <taxon>Magnoliopsida</taxon>
        <taxon>eudicotyledons</taxon>
        <taxon>Gunneridae</taxon>
        <taxon>Pentapetalae</taxon>
        <taxon>Caryophyllales</taxon>
        <taxon>Cactineae</taxon>
        <taxon>Cactaceae</taxon>
        <taxon>Cactoideae</taxon>
        <taxon>Echinocereeae</taxon>
        <taxon>Carnegiea</taxon>
    </lineage>
</organism>
<dbReference type="InterPro" id="IPR011009">
    <property type="entry name" value="Kinase-like_dom_sf"/>
</dbReference>
<keyword evidence="3 6" id="KW-0547">Nucleotide-binding</keyword>
<reference evidence="10" key="1">
    <citation type="submission" date="2022-04" db="EMBL/GenBank/DDBJ databases">
        <title>Carnegiea gigantea Genome sequencing and assembly v2.</title>
        <authorList>
            <person name="Copetti D."/>
            <person name="Sanderson M.J."/>
            <person name="Burquez A."/>
            <person name="Wojciechowski M.F."/>
        </authorList>
    </citation>
    <scope>NUCLEOTIDE SEQUENCE</scope>
    <source>
        <strain evidence="10">SGP5-SGP5p</strain>
        <tissue evidence="10">Aerial part</tissue>
    </source>
</reference>
<protein>
    <recommendedName>
        <fullName evidence="9">Protein kinase domain-containing protein</fullName>
    </recommendedName>
</protein>
<evidence type="ECO:0000256" key="6">
    <source>
        <dbReference type="PROSITE-ProRule" id="PRU10141"/>
    </source>
</evidence>
<dbReference type="PANTHER" id="PTHR44329:SF73">
    <property type="entry name" value="OS01G0201200 PROTEIN"/>
    <property type="match status" value="1"/>
</dbReference>
<feature type="region of interest" description="Disordered" evidence="8">
    <location>
        <begin position="1"/>
        <end position="32"/>
    </location>
</feature>
<dbReference type="PANTHER" id="PTHR44329">
    <property type="entry name" value="SERINE/THREONINE-PROTEIN KINASE TNNI3K-RELATED"/>
    <property type="match status" value="1"/>
</dbReference>
<dbReference type="PROSITE" id="PS00108">
    <property type="entry name" value="PROTEIN_KINASE_ST"/>
    <property type="match status" value="1"/>
</dbReference>
<evidence type="ECO:0000259" key="9">
    <source>
        <dbReference type="PROSITE" id="PS50011"/>
    </source>
</evidence>
<keyword evidence="11" id="KW-1185">Reference proteome</keyword>
<dbReference type="AlphaFoldDB" id="A0A9Q1KXJ3"/>
<evidence type="ECO:0000256" key="7">
    <source>
        <dbReference type="RuleBase" id="RU000304"/>
    </source>
</evidence>
<feature type="domain" description="Protein kinase" evidence="9">
    <location>
        <begin position="44"/>
        <end position="302"/>
    </location>
</feature>
<dbReference type="Pfam" id="PF07714">
    <property type="entry name" value="PK_Tyr_Ser-Thr"/>
    <property type="match status" value="1"/>
</dbReference>
<dbReference type="InterPro" id="IPR008271">
    <property type="entry name" value="Ser/Thr_kinase_AS"/>
</dbReference>
<dbReference type="Proteomes" id="UP001153076">
    <property type="component" value="Unassembled WGS sequence"/>
</dbReference>
<name>A0A9Q1KXJ3_9CARY</name>
<dbReference type="PROSITE" id="PS00107">
    <property type="entry name" value="PROTEIN_KINASE_ATP"/>
    <property type="match status" value="1"/>
</dbReference>
<feature type="binding site" evidence="6">
    <location>
        <position position="71"/>
    </location>
    <ligand>
        <name>ATP</name>
        <dbReference type="ChEBI" id="CHEBI:30616"/>
    </ligand>
</feature>
<evidence type="ECO:0000313" key="11">
    <source>
        <dbReference type="Proteomes" id="UP001153076"/>
    </source>
</evidence>
<dbReference type="GO" id="GO:0004674">
    <property type="term" value="F:protein serine/threonine kinase activity"/>
    <property type="evidence" value="ECO:0007669"/>
    <property type="project" value="UniProtKB-KW"/>
</dbReference>
<keyword evidence="1 7" id="KW-0723">Serine/threonine-protein kinase</keyword>
<dbReference type="InterPro" id="IPR017441">
    <property type="entry name" value="Protein_kinase_ATP_BS"/>
</dbReference>
<evidence type="ECO:0000256" key="5">
    <source>
        <dbReference type="ARBA" id="ARBA00022840"/>
    </source>
</evidence>
<dbReference type="GO" id="GO:0005524">
    <property type="term" value="F:ATP binding"/>
    <property type="evidence" value="ECO:0007669"/>
    <property type="project" value="UniProtKB-UniRule"/>
</dbReference>
<dbReference type="SUPFAM" id="SSF56112">
    <property type="entry name" value="Protein kinase-like (PK-like)"/>
    <property type="match status" value="1"/>
</dbReference>
<dbReference type="PROSITE" id="PS50011">
    <property type="entry name" value="PROTEIN_KINASE_DOM"/>
    <property type="match status" value="1"/>
</dbReference>
<dbReference type="InterPro" id="IPR001245">
    <property type="entry name" value="Ser-Thr/Tyr_kinase_cat_dom"/>
</dbReference>
<proteinExistence type="inferred from homology"/>
<sequence length="363" mass="40182">MMTGYDNGGRSSSSSSKRRRRTSRVSAASSAVHSPDQTVDLSRLFLGPLIGFGGHGRVYRGKYNDQDVALKVIEFESLECSRNFQEVGLLSRLNHPNVLKFIGEFTQNSNRVHCIVTEYLSEGSLRSYLNKQHPNVLPVEKLVTFALDIARGMEYLHSQGIIHRDLKPDNILIEGGSLRMKIVDFGVSCEEGKDGCVIDDGKVGVVGSYRWMAPEMIQGKVYGRKVDVYSFGLLLSELVSGRVPFEGMSPVVAACGVINRNLRPDLPEECPPPMRALIESCWASNHKKRPEFSQIVKVLEGFQSSLARYGTLQFYSAYSLRLNEARISNISSRGPIPPGRAVTAARFELLFLNATSTNSCLPS</sequence>
<keyword evidence="2" id="KW-0808">Transferase</keyword>
<dbReference type="EMBL" id="JAKOGI010000012">
    <property type="protein sequence ID" value="KAJ8450895.1"/>
    <property type="molecule type" value="Genomic_DNA"/>
</dbReference>
<dbReference type="PRINTS" id="PR00109">
    <property type="entry name" value="TYRKINASE"/>
</dbReference>
<evidence type="ECO:0000256" key="2">
    <source>
        <dbReference type="ARBA" id="ARBA00022679"/>
    </source>
</evidence>
<keyword evidence="5 6" id="KW-0067">ATP-binding</keyword>
<keyword evidence="4" id="KW-0418">Kinase</keyword>
<dbReference type="Gene3D" id="3.30.200.20">
    <property type="entry name" value="Phosphorylase Kinase, domain 1"/>
    <property type="match status" value="1"/>
</dbReference>
<accession>A0A9Q1KXJ3</accession>
<dbReference type="SMART" id="SM00220">
    <property type="entry name" value="S_TKc"/>
    <property type="match status" value="1"/>
</dbReference>
<dbReference type="Gene3D" id="1.10.510.10">
    <property type="entry name" value="Transferase(Phosphotransferase) domain 1"/>
    <property type="match status" value="1"/>
</dbReference>
<dbReference type="CDD" id="cd13999">
    <property type="entry name" value="STKc_MAP3K-like"/>
    <property type="match status" value="1"/>
</dbReference>
<comment type="similarity">
    <text evidence="7">Belongs to the protein kinase superfamily.</text>
</comment>
<dbReference type="InterPro" id="IPR051681">
    <property type="entry name" value="Ser/Thr_Kinases-Pseudokinases"/>
</dbReference>
<evidence type="ECO:0000256" key="8">
    <source>
        <dbReference type="SAM" id="MobiDB-lite"/>
    </source>
</evidence>
<dbReference type="InterPro" id="IPR000719">
    <property type="entry name" value="Prot_kinase_dom"/>
</dbReference>
<comment type="caution">
    <text evidence="10">The sequence shown here is derived from an EMBL/GenBank/DDBJ whole genome shotgun (WGS) entry which is preliminary data.</text>
</comment>
<gene>
    <name evidence="10" type="ORF">Cgig2_032520</name>
</gene>
<dbReference type="OrthoDB" id="4062651at2759"/>
<evidence type="ECO:0000256" key="4">
    <source>
        <dbReference type="ARBA" id="ARBA00022777"/>
    </source>
</evidence>
<evidence type="ECO:0000313" key="10">
    <source>
        <dbReference type="EMBL" id="KAJ8450895.1"/>
    </source>
</evidence>
<evidence type="ECO:0000256" key="3">
    <source>
        <dbReference type="ARBA" id="ARBA00022741"/>
    </source>
</evidence>
<evidence type="ECO:0000256" key="1">
    <source>
        <dbReference type="ARBA" id="ARBA00022527"/>
    </source>
</evidence>